<dbReference type="InterPro" id="IPR045518">
    <property type="entry name" value="2EXR"/>
</dbReference>
<keyword evidence="1" id="KW-0175">Coiled coil</keyword>
<comment type="caution">
    <text evidence="3">The sequence shown here is derived from an EMBL/GenBank/DDBJ whole genome shotgun (WGS) entry which is preliminary data.</text>
</comment>
<evidence type="ECO:0000256" key="1">
    <source>
        <dbReference type="SAM" id="Coils"/>
    </source>
</evidence>
<reference evidence="3 4" key="1">
    <citation type="journal article" date="2024" name="Front Chem Biol">
        <title>Unveiling the potential of Daldinia eschscholtzii MFLUCC 19-0629 through bioactivity and bioinformatics studies for enhanced sustainable agriculture production.</title>
        <authorList>
            <person name="Brooks S."/>
            <person name="Weaver J.A."/>
            <person name="Klomchit A."/>
            <person name="Alharthi S.A."/>
            <person name="Onlamun T."/>
            <person name="Nurani R."/>
            <person name="Vong T.K."/>
            <person name="Alberti F."/>
            <person name="Greco C."/>
        </authorList>
    </citation>
    <scope>NUCLEOTIDE SEQUENCE [LARGE SCALE GENOMIC DNA]</scope>
    <source>
        <strain evidence="3">MFLUCC 19-0629</strain>
    </source>
</reference>
<dbReference type="PANTHER" id="PTHR35910">
    <property type="entry name" value="2EXR DOMAIN-CONTAINING PROTEIN"/>
    <property type="match status" value="1"/>
</dbReference>
<proteinExistence type="predicted"/>
<feature type="coiled-coil region" evidence="1">
    <location>
        <begin position="64"/>
        <end position="91"/>
    </location>
</feature>
<protein>
    <recommendedName>
        <fullName evidence="2">2EXR domain-containing protein</fullName>
    </recommendedName>
</protein>
<name>A0AAX6MQR6_9PEZI</name>
<evidence type="ECO:0000313" key="4">
    <source>
        <dbReference type="Proteomes" id="UP001369815"/>
    </source>
</evidence>
<accession>A0AAX6MQR6</accession>
<organism evidence="3 4">
    <name type="scientific">Daldinia eschscholtzii</name>
    <dbReference type="NCBI Taxonomy" id="292717"/>
    <lineage>
        <taxon>Eukaryota</taxon>
        <taxon>Fungi</taxon>
        <taxon>Dikarya</taxon>
        <taxon>Ascomycota</taxon>
        <taxon>Pezizomycotina</taxon>
        <taxon>Sordariomycetes</taxon>
        <taxon>Xylariomycetidae</taxon>
        <taxon>Xylariales</taxon>
        <taxon>Hypoxylaceae</taxon>
        <taxon>Daldinia</taxon>
    </lineage>
</organism>
<feature type="domain" description="2EXR" evidence="2">
    <location>
        <begin position="163"/>
        <end position="267"/>
    </location>
</feature>
<keyword evidence="4" id="KW-1185">Reference proteome</keyword>
<sequence length="477" mass="55706">MWSELTEIRFYRTNWGKVSSYVTSSSSGDAFYQLARVADTLHNYSLERVDLLEAYIDHELEERSTDFKNALEKVNTTIQSLQENANHANGRWQNDDRMITCLNLLQAQTRTLYENQNGFWAVFKDLKCKIAGIRSGQCGLRDVLRMMRADAQVLRQPTDTFGFPQFKRLPPEIRTMIWDLVIPSRILGLRGNPLHGGYIDYTMYNFDPRLSPPSVAHVCREARSIACRTGRLVCIRNSRECPYPSLMDEEHVARPEWSWYDPSRDSLRLHVEILMGSPNTTILEITECTQFVISGVDSNHTHCYRLLEYLSNPYYFPRLKVVDFISDIYQHPQFSDHVLETRLFGLDRQDSLSLDIDDKAAKKALIYRIKKDNTSVEAKDLVSWLYEDNEDYWSDLSRTASVRNLKWPHFLDYLKKEWILFASTWLDFSDDEGYGTKRVKKSSQESNELSKYEEAFLLQSLPAFRRVKLIERLTADD</sequence>
<evidence type="ECO:0000313" key="3">
    <source>
        <dbReference type="EMBL" id="KAK6954969.1"/>
    </source>
</evidence>
<dbReference type="AlphaFoldDB" id="A0AAX6MQR6"/>
<evidence type="ECO:0000259" key="2">
    <source>
        <dbReference type="Pfam" id="PF20150"/>
    </source>
</evidence>
<dbReference type="Proteomes" id="UP001369815">
    <property type="component" value="Unassembled WGS sequence"/>
</dbReference>
<dbReference type="PANTHER" id="PTHR35910:SF6">
    <property type="entry name" value="2EXR DOMAIN-CONTAINING PROTEIN"/>
    <property type="match status" value="1"/>
</dbReference>
<dbReference type="Pfam" id="PF20150">
    <property type="entry name" value="2EXR"/>
    <property type="match status" value="1"/>
</dbReference>
<dbReference type="EMBL" id="JBANMG010000003">
    <property type="protein sequence ID" value="KAK6954969.1"/>
    <property type="molecule type" value="Genomic_DNA"/>
</dbReference>
<gene>
    <name evidence="3" type="ORF">Daesc_002599</name>
</gene>